<name>A0ABW9WKW9_9BURK</name>
<evidence type="ECO:0000313" key="6">
    <source>
        <dbReference type="EMBL" id="MYN40700.1"/>
    </source>
</evidence>
<evidence type="ECO:0000256" key="1">
    <source>
        <dbReference type="ARBA" id="ARBA00009437"/>
    </source>
</evidence>
<dbReference type="InterPro" id="IPR036388">
    <property type="entry name" value="WH-like_DNA-bd_sf"/>
</dbReference>
<dbReference type="PROSITE" id="PS50931">
    <property type="entry name" value="HTH_LYSR"/>
    <property type="match status" value="1"/>
</dbReference>
<dbReference type="Proteomes" id="UP000466332">
    <property type="component" value="Unassembled WGS sequence"/>
</dbReference>
<feature type="domain" description="HTH lysR-type" evidence="5">
    <location>
        <begin position="1"/>
        <end position="59"/>
    </location>
</feature>
<accession>A0ABW9WKW9</accession>
<keyword evidence="2" id="KW-0805">Transcription regulation</keyword>
<evidence type="ECO:0000313" key="7">
    <source>
        <dbReference type="Proteomes" id="UP000466332"/>
    </source>
</evidence>
<comment type="similarity">
    <text evidence="1">Belongs to the LysR transcriptional regulatory family.</text>
</comment>
<dbReference type="Gene3D" id="3.40.190.290">
    <property type="match status" value="1"/>
</dbReference>
<sequence length="297" mass="32751">MDSISALQVFVHVAETRSLVAAGRLLGVSASAVGKRIGALEADLGARLFHRSTRSIRLTSEGALLLERSRRILTEVEAARHELAQRQQGARGRLRISLPLIGEPFLTALARFKLAFPEIELELDFTDRQVDIIDEGFDAVIRSGEAPDSRLTARYLGAYRMMLVAAPAYLARHPTPHSAADLARHDCIQFRYPNTGKMQTWPLAAAGLAPDFALPRSVVCNNLEARIHFALAGVGIACLPDFAIRQHLLEGRLVHILPNCVEQPGPFHLVWPSGKHPVPKLRTFIDFLQANLFAEQP</sequence>
<evidence type="ECO:0000256" key="4">
    <source>
        <dbReference type="ARBA" id="ARBA00023163"/>
    </source>
</evidence>
<dbReference type="InterPro" id="IPR000847">
    <property type="entry name" value="LysR_HTH_N"/>
</dbReference>
<protein>
    <submittedName>
        <fullName evidence="6">LysR family transcriptional regulator</fullName>
    </submittedName>
</protein>
<dbReference type="CDD" id="cd08476">
    <property type="entry name" value="PBP2_CrgA_like_7"/>
    <property type="match status" value="1"/>
</dbReference>
<dbReference type="InterPro" id="IPR005119">
    <property type="entry name" value="LysR_subst-bd"/>
</dbReference>
<comment type="caution">
    <text evidence="6">The sequence shown here is derived from an EMBL/GenBank/DDBJ whole genome shotgun (WGS) entry which is preliminary data.</text>
</comment>
<evidence type="ECO:0000259" key="5">
    <source>
        <dbReference type="PROSITE" id="PS50931"/>
    </source>
</evidence>
<proteinExistence type="inferred from homology"/>
<dbReference type="SUPFAM" id="SSF46785">
    <property type="entry name" value="Winged helix' DNA-binding domain"/>
    <property type="match status" value="1"/>
</dbReference>
<organism evidence="6 7">
    <name type="scientific">Duganella margarita</name>
    <dbReference type="NCBI Taxonomy" id="2692170"/>
    <lineage>
        <taxon>Bacteria</taxon>
        <taxon>Pseudomonadati</taxon>
        <taxon>Pseudomonadota</taxon>
        <taxon>Betaproteobacteria</taxon>
        <taxon>Burkholderiales</taxon>
        <taxon>Oxalobacteraceae</taxon>
        <taxon>Telluria group</taxon>
        <taxon>Duganella</taxon>
    </lineage>
</organism>
<dbReference type="Gene3D" id="1.10.10.10">
    <property type="entry name" value="Winged helix-like DNA-binding domain superfamily/Winged helix DNA-binding domain"/>
    <property type="match status" value="1"/>
</dbReference>
<dbReference type="InterPro" id="IPR036390">
    <property type="entry name" value="WH_DNA-bd_sf"/>
</dbReference>
<dbReference type="SUPFAM" id="SSF53850">
    <property type="entry name" value="Periplasmic binding protein-like II"/>
    <property type="match status" value="1"/>
</dbReference>
<evidence type="ECO:0000256" key="2">
    <source>
        <dbReference type="ARBA" id="ARBA00023015"/>
    </source>
</evidence>
<dbReference type="PANTHER" id="PTHR30537">
    <property type="entry name" value="HTH-TYPE TRANSCRIPTIONAL REGULATOR"/>
    <property type="match status" value="1"/>
</dbReference>
<keyword evidence="4" id="KW-0804">Transcription</keyword>
<dbReference type="EMBL" id="WWCS01000009">
    <property type="protein sequence ID" value="MYN40700.1"/>
    <property type="molecule type" value="Genomic_DNA"/>
</dbReference>
<dbReference type="InterPro" id="IPR058163">
    <property type="entry name" value="LysR-type_TF_proteobact-type"/>
</dbReference>
<keyword evidence="3" id="KW-0238">DNA-binding</keyword>
<reference evidence="6 7" key="1">
    <citation type="submission" date="2019-12" db="EMBL/GenBank/DDBJ databases">
        <title>Novel species isolated from a subtropical stream in China.</title>
        <authorList>
            <person name="Lu H."/>
        </authorList>
    </citation>
    <scope>NUCLEOTIDE SEQUENCE [LARGE SCALE GENOMIC DNA]</scope>
    <source>
        <strain evidence="6 7">FT109W</strain>
    </source>
</reference>
<gene>
    <name evidence="6" type="ORF">GTP55_15100</name>
</gene>
<dbReference type="PANTHER" id="PTHR30537:SF72">
    <property type="entry name" value="LYSR FAMILY TRANSCRIPTIONAL REGULATOR"/>
    <property type="match status" value="1"/>
</dbReference>
<keyword evidence="7" id="KW-1185">Reference proteome</keyword>
<dbReference type="Pfam" id="PF00126">
    <property type="entry name" value="HTH_1"/>
    <property type="match status" value="1"/>
</dbReference>
<dbReference type="RefSeq" id="WP_161045713.1">
    <property type="nucleotide sequence ID" value="NZ_WWCS01000009.1"/>
</dbReference>
<evidence type="ECO:0000256" key="3">
    <source>
        <dbReference type="ARBA" id="ARBA00023125"/>
    </source>
</evidence>
<dbReference type="Pfam" id="PF03466">
    <property type="entry name" value="LysR_substrate"/>
    <property type="match status" value="1"/>
</dbReference>